<comment type="caution">
    <text evidence="1">The sequence shown here is derived from an EMBL/GenBank/DDBJ whole genome shotgun (WGS) entry which is preliminary data.</text>
</comment>
<evidence type="ECO:0000313" key="1">
    <source>
        <dbReference type="EMBL" id="KAA6384523.1"/>
    </source>
</evidence>
<dbReference type="EMBL" id="SNRW01005717">
    <property type="protein sequence ID" value="KAA6384523.1"/>
    <property type="molecule type" value="Genomic_DNA"/>
</dbReference>
<proteinExistence type="predicted"/>
<sequence>MRKNQQKSLNELMTVKKQMFQRLKRGYLNVKSEISVTDSAVVQMKMEQQTNENHAGDIISEKISSIFGAVYDENDDNKLNLLGATDCGFISYGTGICMNEKDCYRSNDELDEDEADELKDDIKLKRDLIQVEEEDYYYDEIPESKLNRVDICGYQAGDVIDQGLLERIQVNQYYEDEEDIIYPTVPAGAGGLELTISSFRNIYYCSIKNTGYYYVGYRGVNCELIEISPFLRKDVEISVAFDDDSA</sequence>
<dbReference type="Proteomes" id="UP000324800">
    <property type="component" value="Unassembled WGS sequence"/>
</dbReference>
<protein>
    <submittedName>
        <fullName evidence="1">Uncharacterized protein</fullName>
    </submittedName>
</protein>
<gene>
    <name evidence="1" type="ORF">EZS28_019950</name>
</gene>
<accession>A0A5J4VQF5</accession>
<dbReference type="AlphaFoldDB" id="A0A5J4VQF5"/>
<name>A0A5J4VQF5_9EUKA</name>
<organism evidence="1 2">
    <name type="scientific">Streblomastix strix</name>
    <dbReference type="NCBI Taxonomy" id="222440"/>
    <lineage>
        <taxon>Eukaryota</taxon>
        <taxon>Metamonada</taxon>
        <taxon>Preaxostyla</taxon>
        <taxon>Oxymonadida</taxon>
        <taxon>Streblomastigidae</taxon>
        <taxon>Streblomastix</taxon>
    </lineage>
</organism>
<reference evidence="1 2" key="1">
    <citation type="submission" date="2019-03" db="EMBL/GenBank/DDBJ databases">
        <title>Single cell metagenomics reveals metabolic interactions within the superorganism composed of flagellate Streblomastix strix and complex community of Bacteroidetes bacteria on its surface.</title>
        <authorList>
            <person name="Treitli S.C."/>
            <person name="Kolisko M."/>
            <person name="Husnik F."/>
            <person name="Keeling P."/>
            <person name="Hampl V."/>
        </authorList>
    </citation>
    <scope>NUCLEOTIDE SEQUENCE [LARGE SCALE GENOMIC DNA]</scope>
    <source>
        <strain evidence="1">ST1C</strain>
    </source>
</reference>
<evidence type="ECO:0000313" key="2">
    <source>
        <dbReference type="Proteomes" id="UP000324800"/>
    </source>
</evidence>